<dbReference type="InterPro" id="IPR011042">
    <property type="entry name" value="6-blade_b-propeller_TolB-like"/>
</dbReference>
<feature type="repeat" description="NHL" evidence="4">
    <location>
        <begin position="192"/>
        <end position="222"/>
    </location>
</feature>
<dbReference type="CDD" id="cd00035">
    <property type="entry name" value="ChtBD1"/>
    <property type="match status" value="1"/>
</dbReference>
<dbReference type="GO" id="GO:0008061">
    <property type="term" value="F:chitin binding"/>
    <property type="evidence" value="ECO:0007669"/>
    <property type="project" value="UniProtKB-KW"/>
</dbReference>
<evidence type="ECO:0000256" key="5">
    <source>
        <dbReference type="SAM" id="MobiDB-lite"/>
    </source>
</evidence>
<evidence type="ECO:0000256" key="1">
    <source>
        <dbReference type="ARBA" id="ARBA00022669"/>
    </source>
</evidence>
<reference evidence="8 9" key="1">
    <citation type="submission" date="2018-03" db="EMBL/GenBank/DDBJ databases">
        <authorList>
            <person name="Fogelqvist J."/>
        </authorList>
    </citation>
    <scope>NUCLEOTIDE SEQUENCE [LARGE SCALE GENOMIC DNA]</scope>
</reference>
<dbReference type="CDD" id="cd00041">
    <property type="entry name" value="CUB"/>
    <property type="match status" value="2"/>
</dbReference>
<dbReference type="SMART" id="SM00042">
    <property type="entry name" value="CUB"/>
    <property type="match status" value="2"/>
</dbReference>
<evidence type="ECO:0000313" key="8">
    <source>
        <dbReference type="EMBL" id="SPQ98597.1"/>
    </source>
</evidence>
<dbReference type="Proteomes" id="UP000290189">
    <property type="component" value="Unassembled WGS sequence"/>
</dbReference>
<feature type="signal peptide" evidence="6">
    <location>
        <begin position="1"/>
        <end position="28"/>
    </location>
</feature>
<dbReference type="InterPro" id="IPR000859">
    <property type="entry name" value="CUB_dom"/>
</dbReference>
<feature type="domain" description="CUB" evidence="7">
    <location>
        <begin position="514"/>
        <end position="663"/>
    </location>
</feature>
<dbReference type="PANTHER" id="PTHR13833:SF71">
    <property type="entry name" value="NHL DOMAIN-CONTAINING PROTEIN"/>
    <property type="match status" value="1"/>
</dbReference>
<evidence type="ECO:0000256" key="2">
    <source>
        <dbReference type="ARBA" id="ARBA00022737"/>
    </source>
</evidence>
<accession>A0A3P3YEI0</accession>
<keyword evidence="2" id="KW-0677">Repeat</keyword>
<gene>
    <name evidence="8" type="ORF">PLBR_LOCUS5812</name>
</gene>
<dbReference type="InterPro" id="IPR035914">
    <property type="entry name" value="Sperma_CUB_dom_sf"/>
</dbReference>
<evidence type="ECO:0000256" key="4">
    <source>
        <dbReference type="PROSITE-ProRule" id="PRU00504"/>
    </source>
</evidence>
<dbReference type="Gene3D" id="2.120.10.30">
    <property type="entry name" value="TolB, C-terminal domain"/>
    <property type="match status" value="3"/>
</dbReference>
<evidence type="ECO:0000259" key="7">
    <source>
        <dbReference type="SMART" id="SM00042"/>
    </source>
</evidence>
<evidence type="ECO:0000313" key="9">
    <source>
        <dbReference type="Proteomes" id="UP000290189"/>
    </source>
</evidence>
<organism evidence="8 9">
    <name type="scientific">Plasmodiophora brassicae</name>
    <name type="common">Clubroot disease agent</name>
    <dbReference type="NCBI Taxonomy" id="37360"/>
    <lineage>
        <taxon>Eukaryota</taxon>
        <taxon>Sar</taxon>
        <taxon>Rhizaria</taxon>
        <taxon>Endomyxa</taxon>
        <taxon>Phytomyxea</taxon>
        <taxon>Plasmodiophorida</taxon>
        <taxon>Plasmodiophoridae</taxon>
        <taxon>Plasmodiophora</taxon>
    </lineage>
</organism>
<geneLocation type="mitochondrion" evidence="8"/>
<dbReference type="EMBL" id="OVEO01000010">
    <property type="protein sequence ID" value="SPQ98597.1"/>
    <property type="molecule type" value="Genomic_DNA"/>
</dbReference>
<keyword evidence="6" id="KW-0732">Signal</keyword>
<feature type="domain" description="CUB" evidence="7">
    <location>
        <begin position="372"/>
        <end position="472"/>
    </location>
</feature>
<sequence length="1920" mass="201515">MLPKSPPVMSLLLLVLLVLVAVDSIGYADPYVQTLAGSGQIGSADGIGTLATFNTPFGVAVDWATNNVIVADCDNNAIRRVTQSGVVSTLNLTSTLTLDGPTDLVFDSHGNLFVSLIRRHMIVKIASNLAVTAWAGNGTSGTMNGNGTSAMFRNPAGLTIDAHDNLYVADSGNNLVRKVTPTGTVSTVASGFNRPWGVAVAPSGTIYVSDTSNFQIKQVDTAGKVSVLAGSGTVGSQEGVGPAATFDYPYGIRLDTNGNLFVAEYGSNRIRKVTTPLGNVTTYAGGIGGYADGPSLTAKFLHPAGLAFGPDGAMYVADEVGERVRVIGTRPRSTAKATTTGGRRPAPTPAPSTSFLATNRTYYCSQQGATSQNVPIGLGGSASIASHPTGRFASGLDCTFVITASAGHVVKLVFSYLYLDDGDFLVVYDGKGTSSILQASTSTTAISTGRTMTVVFTSANANFGWAAHVYDVLVPTTNTLPTCSGGERPDHQCGPSFGNSGCAPGRCCSSFGWCGAYFQPLYCSTSTFACALPYNDTVRASLVKHTLGSGPTTPPYVYCGLASQASLVAPNDNTWVYSAGMDCAVTITATPGRVVKFTTTEASLYGSDAVTIFDGNTTTSNVIAVLVGNALALSGTITSTGRSMTIAFSIQQASSWWAVSVADVAPVVGLVYCMRASGQTLALTTPGQQATVRATGQNCTMTITTNVGQSVAVTPMSTYYDPRVRLLAYDVGSSAPLSWAGRPFVSSGNTLTIAFVAAGPGLYTTGAVSVTTTVRPTAFCTGGVQELDIAGVGQNVTISSAYVPADCTFTVKATAGRAVRVVFSSVSLQGMDTLTVTDGYQAKAGSYAAFTSYGPSVTITSLIAGSYSTWQATVFDVPRPPMPTFCTGAEHLAMTAPGQNATIASTSTPNCTLVVTATPGRAVRLLFSSVDVWQSGDYLTVNDGYHTYSAAATYWIYPPFTSYGRSLTISSRTLGSSSSWTIVAFDVPRPPVPTFCTGNQQVAIEGPGQNVTIASTSTPNCTLVVAATPGRALRLVFSSVDLWHSGDYLTVNDGYHTYSTAATYWIYPSFTSYGRSLTISSRTLGSLSSWTIVAFDVPRPRMPTFCSGNQQVAIEGPGQNVTITAAYMATNCTLVVTATPGRALHLLFSSVNVWQSGDYLTVNDGYHTYGAAATYWNYPSFTSYGRSLTISSRTLGSSSSWTIVAFDVPLPPMPTFCTGNQQVAIEGPGQNVTIASTSTPNCTLVVTATPGRALRLLFSSVDVWQSGDYLAVNDGYHTYSAAATYWNYPSFTSYGRSLTISSRTLGSSSSWTIVAFDVPLPPMPTFCTGNQQVAIEGPGQNVTIASTSTPNCTLVVTATPGRALRLLFSSVDVWQSGDYLAVNDGYHTYSAAATYWNYPSFTSYGRSLTISSRTLGSSSSWTIVAFDVPLPPMPTFCTGNQHVAIAGPGQNVTISVPYMATNCTMVVSATPGRSVKLVFASISMYEMGDTLNVDDGFRTHNPLQSWDPTFTSYGGSWTISSLVAGSHSSWTVVAIDVPRPTFCTGVMHLNLPCSGPPVPISSLTLANCTLVITAAPQCTVRLAFTSYSMWGRDSAVATIGASTYRPWTGNVLTGQSVTITSTFQRAYSYWTADASTAPLPKTVIQTTTYAFCQGDHQTAVSPGLGRQLEIWGGNVNCSITVTSSSPGSSVQLTFRSTAPSISVYDAMTNAEVAVAIGVPIVSTGRSLTIVFANAKQQMAWWLAIVTDYQAPQTLRLVRRAVATSRPSGGFARGVVGYLLRVRFTMTLLASESLDAAKDRFQIGESAALGIGKDRIIIETATVNAPSNTVTLVISFKSSTPADQAAVLATLEDPNNPGVATFDASTVQTMYVCQDGQQVTSSDQCNTAALEPVRAAARAMTSPSHSTVAVVLFVTILTLQF</sequence>
<dbReference type="SUPFAM" id="SSF101898">
    <property type="entry name" value="NHL repeat"/>
    <property type="match status" value="1"/>
</dbReference>
<feature type="region of interest" description="Disordered" evidence="5">
    <location>
        <begin position="331"/>
        <end position="352"/>
    </location>
</feature>
<dbReference type="Pfam" id="PF01436">
    <property type="entry name" value="NHL"/>
    <property type="match status" value="2"/>
</dbReference>
<evidence type="ECO:0000256" key="3">
    <source>
        <dbReference type="ARBA" id="ARBA00023157"/>
    </source>
</evidence>
<name>A0A3P3YEI0_PLABS</name>
<dbReference type="SUPFAM" id="SSF57016">
    <property type="entry name" value="Plant lectins/antimicrobial peptides"/>
    <property type="match status" value="1"/>
</dbReference>
<evidence type="ECO:0000256" key="6">
    <source>
        <dbReference type="SAM" id="SignalP"/>
    </source>
</evidence>
<protein>
    <recommendedName>
        <fullName evidence="7">CUB domain-containing protein</fullName>
    </recommendedName>
</protein>
<feature type="chain" id="PRO_5018318921" description="CUB domain-containing protein" evidence="6">
    <location>
        <begin position="29"/>
        <end position="1920"/>
    </location>
</feature>
<dbReference type="Gene3D" id="3.30.60.10">
    <property type="entry name" value="Endochitinase-like"/>
    <property type="match status" value="1"/>
</dbReference>
<dbReference type="InterPro" id="IPR036861">
    <property type="entry name" value="Endochitinase-like_sf"/>
</dbReference>
<keyword evidence="8" id="KW-0496">Mitochondrion</keyword>
<dbReference type="PANTHER" id="PTHR13833">
    <property type="match status" value="1"/>
</dbReference>
<dbReference type="SUPFAM" id="SSF49854">
    <property type="entry name" value="Spermadhesin, CUB domain"/>
    <property type="match status" value="7"/>
</dbReference>
<proteinExistence type="predicted"/>
<dbReference type="InterPro" id="IPR001258">
    <property type="entry name" value="NHL_repeat"/>
</dbReference>
<dbReference type="Gene3D" id="2.60.120.290">
    <property type="entry name" value="Spermadhesin, CUB domain"/>
    <property type="match status" value="2"/>
</dbReference>
<keyword evidence="1" id="KW-0147">Chitin-binding</keyword>
<keyword evidence="3" id="KW-1015">Disulfide bond</keyword>
<dbReference type="PROSITE" id="PS51125">
    <property type="entry name" value="NHL"/>
    <property type="match status" value="1"/>
</dbReference>